<dbReference type="PANTHER" id="PTHR32243">
    <property type="entry name" value="MALTOSE TRANSPORT SYSTEM PERMEASE-RELATED"/>
    <property type="match status" value="1"/>
</dbReference>
<dbReference type="AlphaFoldDB" id="A0A5J5LFA2"/>
<dbReference type="RefSeq" id="WP_011225019.1">
    <property type="nucleotide sequence ID" value="NZ_RQWK01000003.1"/>
</dbReference>
<evidence type="ECO:0000256" key="7">
    <source>
        <dbReference type="RuleBase" id="RU363032"/>
    </source>
</evidence>
<evidence type="ECO:0000313" key="10">
    <source>
        <dbReference type="Proteomes" id="UP000326244"/>
    </source>
</evidence>
<dbReference type="SUPFAM" id="SSF161098">
    <property type="entry name" value="MetI-like"/>
    <property type="match status" value="1"/>
</dbReference>
<comment type="similarity">
    <text evidence="7">Belongs to the binding-protein-dependent transport system permease family.</text>
</comment>
<feature type="transmembrane region" description="Helical" evidence="7">
    <location>
        <begin position="266"/>
        <end position="290"/>
    </location>
</feature>
<reference evidence="9 10" key="1">
    <citation type="submission" date="2018-11" db="EMBL/GenBank/DDBJ databases">
        <title>Genomic analysis of Haloarcula hispanica CBA1121.</title>
        <authorList>
            <person name="Kim Y.B."/>
            <person name="Roh S.W."/>
        </authorList>
    </citation>
    <scope>NUCLEOTIDE SEQUENCE [LARGE SCALE GENOMIC DNA]</scope>
    <source>
        <strain evidence="9 10">CBA1121</strain>
    </source>
</reference>
<proteinExistence type="inferred from homology"/>
<feature type="transmembrane region" description="Helical" evidence="7">
    <location>
        <begin position="35"/>
        <end position="55"/>
    </location>
</feature>
<evidence type="ECO:0000256" key="5">
    <source>
        <dbReference type="ARBA" id="ARBA00022989"/>
    </source>
</evidence>
<feature type="transmembrane region" description="Helical" evidence="7">
    <location>
        <begin position="133"/>
        <end position="158"/>
    </location>
</feature>
<evidence type="ECO:0000256" key="2">
    <source>
        <dbReference type="ARBA" id="ARBA00022448"/>
    </source>
</evidence>
<feature type="domain" description="ABC transmembrane type-1" evidence="8">
    <location>
        <begin position="96"/>
        <end position="290"/>
    </location>
</feature>
<keyword evidence="6 7" id="KW-0472">Membrane</keyword>
<evidence type="ECO:0000256" key="6">
    <source>
        <dbReference type="ARBA" id="ARBA00023136"/>
    </source>
</evidence>
<keyword evidence="3" id="KW-1003">Cell membrane</keyword>
<dbReference type="CDD" id="cd06261">
    <property type="entry name" value="TM_PBP2"/>
    <property type="match status" value="1"/>
</dbReference>
<keyword evidence="5 7" id="KW-1133">Transmembrane helix</keyword>
<evidence type="ECO:0000256" key="1">
    <source>
        <dbReference type="ARBA" id="ARBA00004651"/>
    </source>
</evidence>
<dbReference type="Proteomes" id="UP000326244">
    <property type="component" value="Unassembled WGS sequence"/>
</dbReference>
<evidence type="ECO:0000256" key="3">
    <source>
        <dbReference type="ARBA" id="ARBA00022475"/>
    </source>
</evidence>
<dbReference type="PANTHER" id="PTHR32243:SF52">
    <property type="entry name" value="ABC TRANSPORTER PERMEASE PROTEIN"/>
    <property type="match status" value="1"/>
</dbReference>
<accession>A0A5J5LFA2</accession>
<protein>
    <submittedName>
        <fullName evidence="9">Carbohydrate ABC transporter permease</fullName>
    </submittedName>
</protein>
<dbReference type="GO" id="GO:0055085">
    <property type="term" value="P:transmembrane transport"/>
    <property type="evidence" value="ECO:0007669"/>
    <property type="project" value="InterPro"/>
</dbReference>
<keyword evidence="4 7" id="KW-0812">Transmembrane</keyword>
<dbReference type="GeneID" id="40151070"/>
<dbReference type="Pfam" id="PF00528">
    <property type="entry name" value="BPD_transp_1"/>
    <property type="match status" value="1"/>
</dbReference>
<feature type="transmembrane region" description="Helical" evidence="7">
    <location>
        <begin position="170"/>
        <end position="190"/>
    </location>
</feature>
<name>A0A5J5LFA2_HALHI</name>
<dbReference type="PROSITE" id="PS50928">
    <property type="entry name" value="ABC_TM1"/>
    <property type="match status" value="1"/>
</dbReference>
<dbReference type="Gene3D" id="1.10.3720.10">
    <property type="entry name" value="MetI-like"/>
    <property type="match status" value="1"/>
</dbReference>
<keyword evidence="2 7" id="KW-0813">Transport</keyword>
<evidence type="ECO:0000259" key="8">
    <source>
        <dbReference type="PROSITE" id="PS50928"/>
    </source>
</evidence>
<comment type="subcellular location">
    <subcellularLocation>
        <location evidence="1 7">Cell membrane</location>
        <topology evidence="1 7">Multi-pass membrane protein</topology>
    </subcellularLocation>
</comment>
<dbReference type="InterPro" id="IPR050901">
    <property type="entry name" value="BP-dep_ABC_trans_perm"/>
</dbReference>
<evidence type="ECO:0000256" key="4">
    <source>
        <dbReference type="ARBA" id="ARBA00022692"/>
    </source>
</evidence>
<feature type="transmembrane region" description="Helical" evidence="7">
    <location>
        <begin position="95"/>
        <end position="121"/>
    </location>
</feature>
<dbReference type="InterPro" id="IPR000515">
    <property type="entry name" value="MetI-like"/>
</dbReference>
<sequence>MATDTKPKRGVGRALLAGVERIHETLDSYGLVPTVTNGIALLFVIWTLFPVYWMVSGSLRTRSDLLATPPKLVSTALTVGNYPELFAQRPAFYEFLFNSVVVTVGSTALAVLLGTAATYGFVNYEFPYDLGRFHLPFLVLTTRFLPPIVTVIPLYVIFDTANLLNTRLGLVLAYAAFNIPFVVWMLKGFFAELPDSIVEAAVLDGHTELGAFFKIVLPMVRPGLIAATIFTVINAWNELLFAVILTSNTEAQTLPVALATFKTAYAIQWELLTVAGTIAMAPVLLFAFLVREKLLRGFTMGAVR</sequence>
<dbReference type="GO" id="GO:0005886">
    <property type="term" value="C:plasma membrane"/>
    <property type="evidence" value="ECO:0007669"/>
    <property type="project" value="UniProtKB-SubCell"/>
</dbReference>
<dbReference type="EMBL" id="RQWK01000003">
    <property type="protein sequence ID" value="KAA9404720.1"/>
    <property type="molecule type" value="Genomic_DNA"/>
</dbReference>
<dbReference type="InterPro" id="IPR035906">
    <property type="entry name" value="MetI-like_sf"/>
</dbReference>
<comment type="caution">
    <text evidence="9">The sequence shown here is derived from an EMBL/GenBank/DDBJ whole genome shotgun (WGS) entry which is preliminary data.</text>
</comment>
<feature type="transmembrane region" description="Helical" evidence="7">
    <location>
        <begin position="224"/>
        <end position="246"/>
    </location>
</feature>
<gene>
    <name evidence="9" type="ORF">EGO51_18635</name>
</gene>
<organism evidence="9 10">
    <name type="scientific">Haloarcula hispanica</name>
    <dbReference type="NCBI Taxonomy" id="51589"/>
    <lineage>
        <taxon>Archaea</taxon>
        <taxon>Methanobacteriati</taxon>
        <taxon>Methanobacteriota</taxon>
        <taxon>Stenosarchaea group</taxon>
        <taxon>Halobacteria</taxon>
        <taxon>Halobacteriales</taxon>
        <taxon>Haloarculaceae</taxon>
        <taxon>Haloarcula</taxon>
    </lineage>
</organism>
<evidence type="ECO:0000313" key="9">
    <source>
        <dbReference type="EMBL" id="KAA9404720.1"/>
    </source>
</evidence>